<evidence type="ECO:0000256" key="1">
    <source>
        <dbReference type="SAM" id="MobiDB-lite"/>
    </source>
</evidence>
<reference evidence="2 3" key="1">
    <citation type="submission" date="2020-08" db="EMBL/GenBank/DDBJ databases">
        <title>Functional genomics of gut bacteria from endangered species of beetles.</title>
        <authorList>
            <person name="Carlos-Shanley C."/>
        </authorList>
    </citation>
    <scope>NUCLEOTIDE SEQUENCE [LARGE SCALE GENOMIC DNA]</scope>
    <source>
        <strain evidence="2 3">S00192</strain>
    </source>
</reference>
<organism evidence="2 3">
    <name type="scientific">Brevundimonas vesicularis</name>
    <name type="common">Pseudomonas vesicularis</name>
    <dbReference type="NCBI Taxonomy" id="41276"/>
    <lineage>
        <taxon>Bacteria</taxon>
        <taxon>Pseudomonadati</taxon>
        <taxon>Pseudomonadota</taxon>
        <taxon>Alphaproteobacteria</taxon>
        <taxon>Caulobacterales</taxon>
        <taxon>Caulobacteraceae</taxon>
        <taxon>Brevundimonas</taxon>
    </lineage>
</organism>
<comment type="caution">
    <text evidence="2">The sequence shown here is derived from an EMBL/GenBank/DDBJ whole genome shotgun (WGS) entry which is preliminary data.</text>
</comment>
<accession>A0A7W9L6C8</accession>
<evidence type="ECO:0000313" key="2">
    <source>
        <dbReference type="EMBL" id="MBB5772244.1"/>
    </source>
</evidence>
<protein>
    <submittedName>
        <fullName evidence="2">Uncharacterized protein</fullName>
    </submittedName>
</protein>
<feature type="region of interest" description="Disordered" evidence="1">
    <location>
        <begin position="22"/>
        <end position="49"/>
    </location>
</feature>
<name>A0A7W9L6C8_BREVE</name>
<dbReference type="EMBL" id="JACHLJ010000002">
    <property type="protein sequence ID" value="MBB5772244.1"/>
    <property type="molecule type" value="Genomic_DNA"/>
</dbReference>
<dbReference type="Proteomes" id="UP000556201">
    <property type="component" value="Unassembled WGS sequence"/>
</dbReference>
<proteinExistence type="predicted"/>
<evidence type="ECO:0000313" key="3">
    <source>
        <dbReference type="Proteomes" id="UP000556201"/>
    </source>
</evidence>
<dbReference type="AlphaFoldDB" id="A0A7W9L6C8"/>
<sequence length="49" mass="5496">MRFRNADFSKNPAVVLDAIRRHASMRTQPPHPTGSAGHLLPRGEKETDE</sequence>
<gene>
    <name evidence="2" type="ORF">HNP47_002248</name>
</gene>